<dbReference type="Pfam" id="PF00891">
    <property type="entry name" value="Methyltransf_2"/>
    <property type="match status" value="1"/>
</dbReference>
<feature type="region of interest" description="Disordered" evidence="4">
    <location>
        <begin position="33"/>
        <end position="185"/>
    </location>
</feature>
<keyword evidence="7" id="KW-1185">Reference proteome</keyword>
<dbReference type="RefSeq" id="XP_007311179.1">
    <property type="nucleotide sequence ID" value="XM_007311117.1"/>
</dbReference>
<accession>R7RXU9</accession>
<dbReference type="InterPro" id="IPR001077">
    <property type="entry name" value="COMT_C"/>
</dbReference>
<reference evidence="7" key="1">
    <citation type="journal article" date="2012" name="Science">
        <title>The Paleozoic origin of enzymatic lignin decomposition reconstructed from 31 fungal genomes.</title>
        <authorList>
            <person name="Floudas D."/>
            <person name="Binder M."/>
            <person name="Riley R."/>
            <person name="Barry K."/>
            <person name="Blanchette R.A."/>
            <person name="Henrissat B."/>
            <person name="Martinez A.T."/>
            <person name="Otillar R."/>
            <person name="Spatafora J.W."/>
            <person name="Yadav J.S."/>
            <person name="Aerts A."/>
            <person name="Benoit I."/>
            <person name="Boyd A."/>
            <person name="Carlson A."/>
            <person name="Copeland A."/>
            <person name="Coutinho P.M."/>
            <person name="de Vries R.P."/>
            <person name="Ferreira P."/>
            <person name="Findley K."/>
            <person name="Foster B."/>
            <person name="Gaskell J."/>
            <person name="Glotzer D."/>
            <person name="Gorecki P."/>
            <person name="Heitman J."/>
            <person name="Hesse C."/>
            <person name="Hori C."/>
            <person name="Igarashi K."/>
            <person name="Jurgens J.A."/>
            <person name="Kallen N."/>
            <person name="Kersten P."/>
            <person name="Kohler A."/>
            <person name="Kuees U."/>
            <person name="Kumar T.K.A."/>
            <person name="Kuo A."/>
            <person name="LaButti K."/>
            <person name="Larrondo L.F."/>
            <person name="Lindquist E."/>
            <person name="Ling A."/>
            <person name="Lombard V."/>
            <person name="Lucas S."/>
            <person name="Lundell T."/>
            <person name="Martin R."/>
            <person name="McLaughlin D.J."/>
            <person name="Morgenstern I."/>
            <person name="Morin E."/>
            <person name="Murat C."/>
            <person name="Nagy L.G."/>
            <person name="Nolan M."/>
            <person name="Ohm R.A."/>
            <person name="Patyshakuliyeva A."/>
            <person name="Rokas A."/>
            <person name="Ruiz-Duenas F.J."/>
            <person name="Sabat G."/>
            <person name="Salamov A."/>
            <person name="Samejima M."/>
            <person name="Schmutz J."/>
            <person name="Slot J.C."/>
            <person name="St John F."/>
            <person name="Stenlid J."/>
            <person name="Sun H."/>
            <person name="Sun S."/>
            <person name="Syed K."/>
            <person name="Tsang A."/>
            <person name="Wiebenga A."/>
            <person name="Young D."/>
            <person name="Pisabarro A."/>
            <person name="Eastwood D.C."/>
            <person name="Martin F."/>
            <person name="Cullen D."/>
            <person name="Grigoriev I.V."/>
            <person name="Hibbett D.S."/>
        </authorList>
    </citation>
    <scope>NUCLEOTIDE SEQUENCE [LARGE SCALE GENOMIC DNA]</scope>
    <source>
        <strain evidence="7">FP-91666</strain>
    </source>
</reference>
<dbReference type="Gene3D" id="1.10.10.10">
    <property type="entry name" value="Winged helix-like DNA-binding domain superfamily/Winged helix DNA-binding domain"/>
    <property type="match status" value="1"/>
</dbReference>
<dbReference type="PROSITE" id="PS51683">
    <property type="entry name" value="SAM_OMT_II"/>
    <property type="match status" value="1"/>
</dbReference>
<name>R7RXU9_STEHR</name>
<dbReference type="SUPFAM" id="SSF46785">
    <property type="entry name" value="Winged helix' DNA-binding domain"/>
    <property type="match status" value="1"/>
</dbReference>
<dbReference type="KEGG" id="shs:STEHIDRAFT_69161"/>
<evidence type="ECO:0000313" key="6">
    <source>
        <dbReference type="EMBL" id="EIM79720.1"/>
    </source>
</evidence>
<dbReference type="OMA" id="RERCPEM"/>
<feature type="compositionally biased region" description="Basic and acidic residues" evidence="4">
    <location>
        <begin position="109"/>
        <end position="123"/>
    </location>
</feature>
<dbReference type="OrthoDB" id="2410195at2759"/>
<gene>
    <name evidence="6" type="ORF">STEHIDRAFT_69161</name>
</gene>
<dbReference type="GO" id="GO:0032259">
    <property type="term" value="P:methylation"/>
    <property type="evidence" value="ECO:0007669"/>
    <property type="project" value="UniProtKB-KW"/>
</dbReference>
<dbReference type="PANTHER" id="PTHR43712">
    <property type="entry name" value="PUTATIVE (AFU_ORTHOLOGUE AFUA_4G14580)-RELATED"/>
    <property type="match status" value="1"/>
</dbReference>
<keyword evidence="1 6" id="KW-0489">Methyltransferase</keyword>
<dbReference type="InterPro" id="IPR036388">
    <property type="entry name" value="WH-like_DNA-bd_sf"/>
</dbReference>
<dbReference type="SUPFAM" id="SSF53335">
    <property type="entry name" value="S-adenosyl-L-methionine-dependent methyltransferases"/>
    <property type="match status" value="1"/>
</dbReference>
<evidence type="ECO:0000256" key="4">
    <source>
        <dbReference type="SAM" id="MobiDB-lite"/>
    </source>
</evidence>
<evidence type="ECO:0000259" key="5">
    <source>
        <dbReference type="Pfam" id="PF00891"/>
    </source>
</evidence>
<evidence type="ECO:0000256" key="1">
    <source>
        <dbReference type="ARBA" id="ARBA00022603"/>
    </source>
</evidence>
<dbReference type="Gene3D" id="3.40.50.150">
    <property type="entry name" value="Vaccinia Virus protein VP39"/>
    <property type="match status" value="1"/>
</dbReference>
<organism evidence="6 7">
    <name type="scientific">Stereum hirsutum (strain FP-91666)</name>
    <name type="common">White-rot fungus</name>
    <dbReference type="NCBI Taxonomy" id="721885"/>
    <lineage>
        <taxon>Eukaryota</taxon>
        <taxon>Fungi</taxon>
        <taxon>Dikarya</taxon>
        <taxon>Basidiomycota</taxon>
        <taxon>Agaricomycotina</taxon>
        <taxon>Agaricomycetes</taxon>
        <taxon>Russulales</taxon>
        <taxon>Stereaceae</taxon>
        <taxon>Stereum</taxon>
    </lineage>
</organism>
<dbReference type="InterPro" id="IPR036390">
    <property type="entry name" value="WH_DNA-bd_sf"/>
</dbReference>
<dbReference type="GO" id="GO:0008171">
    <property type="term" value="F:O-methyltransferase activity"/>
    <property type="evidence" value="ECO:0007669"/>
    <property type="project" value="InterPro"/>
</dbReference>
<dbReference type="Proteomes" id="UP000053927">
    <property type="component" value="Unassembled WGS sequence"/>
</dbReference>
<protein>
    <submittedName>
        <fullName evidence="6">S-adenosyl-L-methionine-dependent methyltransferase</fullName>
    </submittedName>
</protein>
<dbReference type="EMBL" id="JH687402">
    <property type="protein sequence ID" value="EIM79720.1"/>
    <property type="molecule type" value="Genomic_DNA"/>
</dbReference>
<proteinExistence type="predicted"/>
<sequence>MTFAVLRALQTIIGEAIDDIERVYSSAHVPAPSPFPAHPHSSPSSSCPPSPFSLSSGTDPDADADGEWELESAPTSPQSPAFPNFPIPPLLPGFQPSPSPDLATGPGLRSERLHDSEPKHRPEPISTGHPPSTPTAPNTTTTPRSRFLATPRGATSTPIDPPPIDFPDLDDVYAKDSPGEQLLSHPDVGGAVSRIVAAAGQMSVLVRTPFLTLCDAGMGYHLPACLRFMEATNVPEILREAGKEGMHVDEIGKRVKGVEAWKISHILRLLATHHLLREVEPDVFANNRVSSFLDTGKGWEEVLGAPEKKYENTEGAAAFVALNTDELFKASAYLTDSLLPDLMPREDEILKELDPTPINSKMPRTRSHYWAWLEARGNERRLERFGKAMGGSRGWEGEDDGMGSWPMTALPPNSLIIDVGGGIGSTSMKLAEGFPELKFVVQDREAVCALGVEAWKARCPELLEAGRAVFQVHDFFASQPKMIESVTGIAMGPPAAFILRVILHDWPDAFARRILLQLRKAAYEGDGDEDDGRQPTYLIIGDHLLPYACTESRTEIKGVDKLRVVRGAKWPLLANLGKASSNAYWMDMTMQVTFNGLERTLTEMIALTASAGWKIVRVGRAEGSLF</sequence>
<feature type="domain" description="O-methyltransferase C-terminal" evidence="5">
    <location>
        <begin position="413"/>
        <end position="524"/>
    </location>
</feature>
<feature type="compositionally biased region" description="Pro residues" evidence="4">
    <location>
        <begin position="83"/>
        <end position="99"/>
    </location>
</feature>
<feature type="non-terminal residue" evidence="6">
    <location>
        <position position="626"/>
    </location>
</feature>
<dbReference type="GeneID" id="18806515"/>
<feature type="compositionally biased region" description="Acidic residues" evidence="4">
    <location>
        <begin position="60"/>
        <end position="70"/>
    </location>
</feature>
<dbReference type="InterPro" id="IPR016461">
    <property type="entry name" value="COMT-like"/>
</dbReference>
<dbReference type="PANTHER" id="PTHR43712:SF2">
    <property type="entry name" value="O-METHYLTRANSFERASE CICE"/>
    <property type="match status" value="1"/>
</dbReference>
<evidence type="ECO:0000256" key="2">
    <source>
        <dbReference type="ARBA" id="ARBA00022679"/>
    </source>
</evidence>
<evidence type="ECO:0000313" key="7">
    <source>
        <dbReference type="Proteomes" id="UP000053927"/>
    </source>
</evidence>
<keyword evidence="2 6" id="KW-0808">Transferase</keyword>
<keyword evidence="3" id="KW-0949">S-adenosyl-L-methionine</keyword>
<evidence type="ECO:0000256" key="3">
    <source>
        <dbReference type="ARBA" id="ARBA00022691"/>
    </source>
</evidence>
<dbReference type="AlphaFoldDB" id="R7RXU9"/>
<dbReference type="eggNOG" id="ENOG502S7DY">
    <property type="taxonomic scope" value="Eukaryota"/>
</dbReference>
<dbReference type="InterPro" id="IPR029063">
    <property type="entry name" value="SAM-dependent_MTases_sf"/>
</dbReference>